<dbReference type="EMBL" id="CP019893">
    <property type="protein sequence ID" value="ARS90517.1"/>
    <property type="molecule type" value="Genomic_DNA"/>
</dbReference>
<sequence length="105" mass="11603">MFPPDDFLFRIAVSIFRAVLWISKRTILAERGPGVSSTEEYIVMLIGPFCDEPRTVGHVVHSRTHSRASPIGGERSVLDGTLPRRLTLNWAGGTGDLVRSITILD</sequence>
<organism evidence="1 2">
    <name type="scientific">Natrarchaeobaculum aegyptiacum</name>
    <dbReference type="NCBI Taxonomy" id="745377"/>
    <lineage>
        <taxon>Archaea</taxon>
        <taxon>Methanobacteriati</taxon>
        <taxon>Methanobacteriota</taxon>
        <taxon>Stenosarchaea group</taxon>
        <taxon>Halobacteria</taxon>
        <taxon>Halobacteriales</taxon>
        <taxon>Natrialbaceae</taxon>
        <taxon>Natrarchaeobaculum</taxon>
    </lineage>
</organism>
<protein>
    <submittedName>
        <fullName evidence="1">Uncharacterized protein</fullName>
    </submittedName>
</protein>
<name>A0A2Z2HXU5_9EURY</name>
<proteinExistence type="predicted"/>
<reference evidence="2" key="1">
    <citation type="submission" date="2017-02" db="EMBL/GenBank/DDBJ databases">
        <title>Natronthermophilus aegyptiacus gen. nov.,sp. nov., an aerobic, extremely halophilic alkalithermophilic archaeon isolated from the athalassohaline Wadi An Natrun, Egypt.</title>
        <authorList>
            <person name="Zhao B."/>
        </authorList>
    </citation>
    <scope>NUCLEOTIDE SEQUENCE [LARGE SCALE GENOMIC DNA]</scope>
    <source>
        <strain evidence="2">JW/NM-HA 15</strain>
    </source>
</reference>
<evidence type="ECO:0000313" key="1">
    <source>
        <dbReference type="EMBL" id="ARS90517.1"/>
    </source>
</evidence>
<dbReference type="AlphaFoldDB" id="A0A2Z2HXU5"/>
<accession>A0A2Z2HXU5</accession>
<dbReference type="KEGG" id="naj:B1756_12800"/>
<keyword evidence="2" id="KW-1185">Reference proteome</keyword>
<dbReference type="Proteomes" id="UP000250088">
    <property type="component" value="Chromosome"/>
</dbReference>
<evidence type="ECO:0000313" key="2">
    <source>
        <dbReference type="Proteomes" id="UP000250088"/>
    </source>
</evidence>
<gene>
    <name evidence="1" type="ORF">B1756_12800</name>
</gene>